<dbReference type="OrthoDB" id="67700at2759"/>
<evidence type="ECO:0000313" key="5">
    <source>
        <dbReference type="Proteomes" id="UP000002009"/>
    </source>
</evidence>
<dbReference type="AlphaFoldDB" id="C1E3E7"/>
<keyword evidence="2" id="KW-0812">Transmembrane</keyword>
<dbReference type="KEGG" id="mis:MICPUN_99929"/>
<evidence type="ECO:0000313" key="4">
    <source>
        <dbReference type="EMBL" id="ACO62542.1"/>
    </source>
</evidence>
<dbReference type="EMBL" id="CP001325">
    <property type="protein sequence ID" value="ACO62542.1"/>
    <property type="molecule type" value="Genomic_DNA"/>
</dbReference>
<dbReference type="STRING" id="296587.C1E3E7"/>
<protein>
    <recommendedName>
        <fullName evidence="3">C2 domain-containing protein</fullName>
    </recommendedName>
</protein>
<dbReference type="SMART" id="SM00239">
    <property type="entry name" value="C2"/>
    <property type="match status" value="3"/>
</dbReference>
<feature type="transmembrane region" description="Helical" evidence="2">
    <location>
        <begin position="859"/>
        <end position="876"/>
    </location>
</feature>
<proteinExistence type="predicted"/>
<gene>
    <name evidence="4" type="ORF">MICPUN_99929</name>
</gene>
<evidence type="ECO:0000256" key="1">
    <source>
        <dbReference type="SAM" id="MobiDB-lite"/>
    </source>
</evidence>
<dbReference type="InterPro" id="IPR000008">
    <property type="entry name" value="C2_dom"/>
</dbReference>
<keyword evidence="5" id="KW-1185">Reference proteome</keyword>
<dbReference type="FunCoup" id="C1E3E7">
    <property type="interactions" value="655"/>
</dbReference>
<dbReference type="CDD" id="cd00030">
    <property type="entry name" value="C2"/>
    <property type="match status" value="2"/>
</dbReference>
<keyword evidence="2" id="KW-1133">Transmembrane helix</keyword>
<dbReference type="eggNOG" id="ENOG502QR9H">
    <property type="taxonomic scope" value="Eukaryota"/>
</dbReference>
<name>C1E3E7_MICCC</name>
<dbReference type="Gene3D" id="2.60.40.150">
    <property type="entry name" value="C2 domain"/>
    <property type="match status" value="2"/>
</dbReference>
<feature type="region of interest" description="Disordered" evidence="1">
    <location>
        <begin position="964"/>
        <end position="983"/>
    </location>
</feature>
<dbReference type="InterPro" id="IPR035892">
    <property type="entry name" value="C2_domain_sf"/>
</dbReference>
<dbReference type="Pfam" id="PF00168">
    <property type="entry name" value="C2"/>
    <property type="match status" value="2"/>
</dbReference>
<dbReference type="InterPro" id="IPR047259">
    <property type="entry name" value="QUIRKY-like"/>
</dbReference>
<dbReference type="RefSeq" id="XP_002501284.1">
    <property type="nucleotide sequence ID" value="XM_002501238.1"/>
</dbReference>
<feature type="compositionally biased region" description="Acidic residues" evidence="1">
    <location>
        <begin position="964"/>
        <end position="976"/>
    </location>
</feature>
<feature type="compositionally biased region" description="Low complexity" evidence="1">
    <location>
        <begin position="51"/>
        <end position="70"/>
    </location>
</feature>
<sequence>MEALYGSLPGFGSAAKNDVDAPIAFFDCIYVGTPGGDSASGSPKSPNSVMASNGANGAAPRGGAAGNSRGLGQKPECLPPHVGRIGVYRKFAMFRADMFDLDDTTVLLPRSQVRRVDANGKYAVCVVDWHGAPHEFQLPKLSKELYRVLVREWALTEGTFANKRGASAVNDRVLDPAKDGPRTMLGELVEDGSLAAMKARADLDARRRSALRRIAASVGRGYERCANVYRRARDVYLEAERFLFPPEPPPPPELHTVDVRAKTDACMFLKIVAAEGLLAMDAGGTSDPFATARWGSLECKTEVVYETTSPVWEETFVFNLGTSTSDVIEEDVNLCLYDYDLALNDFLGFCRVDLRGKRVSQRGDWSKEPRWYNVGALPADYEEKSGFDWGRLKDQLMFWEGKRTYTGRVKIACWVGSRTDLEMRTAEHPRAWRAVEASRSEPKYYVEPLTAALHVTVFRAREILPMDGSRDDPGGLSDPYCEVTLEHEKTARFETEQTHFIDDTDSPEWDRKFSFVVSRPYTASTLWFKVYDYDGGFDQLIGTVKIKCEDLDIHEGLAKPPPAKWYTLLDASGKDKTKDGDPYGDVLIQAYIDEEYLHHMHLQKVRVSDEPDLGRLEVDVFKLHELDDGIKDVFVVIKYGPYWSRLPTIEDADDARYDLRSIFPVIDFHVPVVIAAFAGVGDAPKLLGKIKVPVAALESNQRYFKVVDMGAVNAATGEVEKGGKLDVALTYRRDAGTIASGVTLARQYVKPVCDDKWYYNPIPETEQEKVAKRHKDLVIYQLGLSEPPVKVSIAKEMLDYNRHEFNARMIQTSIARLQCVAAEGIAIGNAVNDLLGWKHFHVTASLQTVLFLMINYPRLIIPGILILIGSIPLALYPTRRKRALDQISMDYDVSVGKLPPHLDILLNGDSLTNEEVKAREREQKEREAADKKAEEARLRAESEAAAQRAEEEAEAIAAILAEADAESEADSDDDDAAQQAPKMAGSMNPFASLMKQYEELTTMIASIQTTMDDVATVLEQILGVLTWKEPRVTFVAMAALVGTGLAFFASQFVVEWTMFVVWLVGKKAMGATSGAASSASADAWAKVVDFVSECWEYLWDNYVEGPYNAAAYTITVTMATTTNSVLCAWSFVTWTRVFKATRFVVSLREDGV</sequence>
<feature type="transmembrane region" description="Helical" evidence="2">
    <location>
        <begin position="1032"/>
        <end position="1054"/>
    </location>
</feature>
<feature type="transmembrane region" description="Helical" evidence="2">
    <location>
        <begin position="1109"/>
        <end position="1132"/>
    </location>
</feature>
<feature type="domain" description="C2" evidence="3">
    <location>
        <begin position="248"/>
        <end position="372"/>
    </location>
</feature>
<feature type="region of interest" description="Disordered" evidence="1">
    <location>
        <begin position="37"/>
        <end position="76"/>
    </location>
</feature>
<dbReference type="PANTHER" id="PTHR31425">
    <property type="entry name" value="PHOSPHORIBOSYLANTHRANILATE TRANSFERASE ISOFORM 1"/>
    <property type="match status" value="1"/>
</dbReference>
<feature type="compositionally biased region" description="Polar residues" evidence="1">
    <location>
        <begin position="39"/>
        <end position="50"/>
    </location>
</feature>
<dbReference type="Proteomes" id="UP000002009">
    <property type="component" value="Chromosome 4"/>
</dbReference>
<evidence type="ECO:0000259" key="3">
    <source>
        <dbReference type="PROSITE" id="PS50004"/>
    </source>
</evidence>
<reference evidence="4 5" key="1">
    <citation type="journal article" date="2009" name="Science">
        <title>Green evolution and dynamic adaptations revealed by genomes of the marine picoeukaryotes Micromonas.</title>
        <authorList>
            <person name="Worden A.Z."/>
            <person name="Lee J.H."/>
            <person name="Mock T."/>
            <person name="Rouze P."/>
            <person name="Simmons M.P."/>
            <person name="Aerts A.L."/>
            <person name="Allen A.E."/>
            <person name="Cuvelier M.L."/>
            <person name="Derelle E."/>
            <person name="Everett M.V."/>
            <person name="Foulon E."/>
            <person name="Grimwood J."/>
            <person name="Gundlach H."/>
            <person name="Henrissat B."/>
            <person name="Napoli C."/>
            <person name="McDonald S.M."/>
            <person name="Parker M.S."/>
            <person name="Rombauts S."/>
            <person name="Salamov A."/>
            <person name="Von Dassow P."/>
            <person name="Badger J.H."/>
            <person name="Coutinho P.M."/>
            <person name="Demir E."/>
            <person name="Dubchak I."/>
            <person name="Gentemann C."/>
            <person name="Eikrem W."/>
            <person name="Gready J.E."/>
            <person name="John U."/>
            <person name="Lanier W."/>
            <person name="Lindquist E.A."/>
            <person name="Lucas S."/>
            <person name="Mayer K.F."/>
            <person name="Moreau H."/>
            <person name="Not F."/>
            <person name="Otillar R."/>
            <person name="Panaud O."/>
            <person name="Pangilinan J."/>
            <person name="Paulsen I."/>
            <person name="Piegu B."/>
            <person name="Poliakov A."/>
            <person name="Robbens S."/>
            <person name="Schmutz J."/>
            <person name="Toulza E."/>
            <person name="Wyss T."/>
            <person name="Zelensky A."/>
            <person name="Zhou K."/>
            <person name="Armbrust E.V."/>
            <person name="Bhattacharya D."/>
            <person name="Goodenough U.W."/>
            <person name="Van de Peer Y."/>
            <person name="Grigoriev I.V."/>
        </authorList>
    </citation>
    <scope>NUCLEOTIDE SEQUENCE [LARGE SCALE GENOMIC DNA]</scope>
    <source>
        <strain evidence="5">RCC299 / NOUM17</strain>
    </source>
</reference>
<feature type="compositionally biased region" description="Basic and acidic residues" evidence="1">
    <location>
        <begin position="915"/>
        <end position="942"/>
    </location>
</feature>
<dbReference type="PROSITE" id="PS50004">
    <property type="entry name" value="C2"/>
    <property type="match status" value="2"/>
</dbReference>
<dbReference type="SUPFAM" id="SSF49562">
    <property type="entry name" value="C2 domain (Calcium/lipid-binding domain, CaLB)"/>
    <property type="match status" value="2"/>
</dbReference>
<keyword evidence="2" id="KW-0472">Membrane</keyword>
<evidence type="ECO:0000256" key="2">
    <source>
        <dbReference type="SAM" id="Phobius"/>
    </source>
</evidence>
<dbReference type="PANTHER" id="PTHR31425:SF50">
    <property type="entry name" value="FT-INTERACTING PROTEIN 3-RELATED"/>
    <property type="match status" value="1"/>
</dbReference>
<feature type="region of interest" description="Disordered" evidence="1">
    <location>
        <begin position="915"/>
        <end position="945"/>
    </location>
</feature>
<accession>C1E3E7</accession>
<feature type="domain" description="C2" evidence="3">
    <location>
        <begin position="434"/>
        <end position="566"/>
    </location>
</feature>
<organism evidence="4 5">
    <name type="scientific">Micromonas commoda (strain RCC299 / NOUM17 / CCMP2709)</name>
    <name type="common">Picoplanktonic green alga</name>
    <dbReference type="NCBI Taxonomy" id="296587"/>
    <lineage>
        <taxon>Eukaryota</taxon>
        <taxon>Viridiplantae</taxon>
        <taxon>Chlorophyta</taxon>
        <taxon>Mamiellophyceae</taxon>
        <taxon>Mamiellales</taxon>
        <taxon>Mamiellaceae</taxon>
        <taxon>Micromonas</taxon>
    </lineage>
</organism>
<dbReference type="InParanoid" id="C1E3E7"/>
<dbReference type="GeneID" id="8242948"/>
<dbReference type="OMA" id="RYNRLRI"/>